<gene>
    <name evidence="3" type="ORF">AFUS01_LOCUS46172</name>
</gene>
<dbReference type="PANTHER" id="PTHR11610">
    <property type="entry name" value="LIPASE"/>
    <property type="match status" value="1"/>
</dbReference>
<dbReference type="GO" id="GO:0016042">
    <property type="term" value="P:lipid catabolic process"/>
    <property type="evidence" value="ECO:0007669"/>
    <property type="project" value="TreeGrafter"/>
</dbReference>
<dbReference type="AlphaFoldDB" id="A0A8J2MC82"/>
<evidence type="ECO:0000313" key="4">
    <source>
        <dbReference type="Proteomes" id="UP000708208"/>
    </source>
</evidence>
<evidence type="ECO:0000259" key="2">
    <source>
        <dbReference type="Pfam" id="PF00151"/>
    </source>
</evidence>
<dbReference type="Pfam" id="PF00151">
    <property type="entry name" value="Lipase"/>
    <property type="match status" value="1"/>
</dbReference>
<dbReference type="InterPro" id="IPR000734">
    <property type="entry name" value="TAG_lipase"/>
</dbReference>
<feature type="non-terminal residue" evidence="3">
    <location>
        <position position="268"/>
    </location>
</feature>
<proteinExistence type="inferred from homology"/>
<dbReference type="EMBL" id="CAJVCH010571234">
    <property type="protein sequence ID" value="CAG7836991.1"/>
    <property type="molecule type" value="Genomic_DNA"/>
</dbReference>
<feature type="domain" description="Lipase" evidence="2">
    <location>
        <begin position="34"/>
        <end position="254"/>
    </location>
</feature>
<evidence type="ECO:0000313" key="3">
    <source>
        <dbReference type="EMBL" id="CAG7836991.1"/>
    </source>
</evidence>
<comment type="similarity">
    <text evidence="1">Belongs to the AB hydrolase superfamily. Lipase family.</text>
</comment>
<comment type="caution">
    <text evidence="3">The sequence shown here is derived from an EMBL/GenBank/DDBJ whole genome shotgun (WGS) entry which is preliminary data.</text>
</comment>
<dbReference type="InterPro" id="IPR013818">
    <property type="entry name" value="Lipase"/>
</dbReference>
<keyword evidence="4" id="KW-1185">Reference proteome</keyword>
<reference evidence="3" key="1">
    <citation type="submission" date="2021-06" db="EMBL/GenBank/DDBJ databases">
        <authorList>
            <person name="Hodson N. C."/>
            <person name="Mongue J. A."/>
            <person name="Jaron S. K."/>
        </authorList>
    </citation>
    <scope>NUCLEOTIDE SEQUENCE</scope>
</reference>
<dbReference type="OrthoDB" id="199913at2759"/>
<dbReference type="Proteomes" id="UP000708208">
    <property type="component" value="Unassembled WGS sequence"/>
</dbReference>
<sequence>CQRRFFQARDKKPYNYYRIVDDPNQVKPDKITKDNLFGWLNLKNNVKFKLWTRNNPHLAHEIKYNHPESLTTSNFDSRCVTKILIHGFIDTANEIAVTSYLFQMRDAYLAMSDVNVIILDYSLFAIPIFYWTSLPTLASERLAEFLQFMVTHGNLKLNAVHLIGFSWGAHVAGLAGHGLKGEIGRITGLDPAGPTFRFLENEDRLDKSDAKFVDIIHTNGGTRLWFGGFLGLATPLGHVDIYPNGGEMQTGCPLTTPLIYETVEMSLQ</sequence>
<accession>A0A8J2MC82</accession>
<dbReference type="GO" id="GO:0016298">
    <property type="term" value="F:lipase activity"/>
    <property type="evidence" value="ECO:0007669"/>
    <property type="project" value="InterPro"/>
</dbReference>
<name>A0A8J2MC82_9HEXA</name>
<protein>
    <recommendedName>
        <fullName evidence="2">Lipase domain-containing protein</fullName>
    </recommendedName>
</protein>
<evidence type="ECO:0000256" key="1">
    <source>
        <dbReference type="RuleBase" id="RU004262"/>
    </source>
</evidence>
<dbReference type="GO" id="GO:0005615">
    <property type="term" value="C:extracellular space"/>
    <property type="evidence" value="ECO:0007669"/>
    <property type="project" value="TreeGrafter"/>
</dbReference>
<organism evidence="3 4">
    <name type="scientific">Allacma fusca</name>
    <dbReference type="NCBI Taxonomy" id="39272"/>
    <lineage>
        <taxon>Eukaryota</taxon>
        <taxon>Metazoa</taxon>
        <taxon>Ecdysozoa</taxon>
        <taxon>Arthropoda</taxon>
        <taxon>Hexapoda</taxon>
        <taxon>Collembola</taxon>
        <taxon>Symphypleona</taxon>
        <taxon>Sminthuridae</taxon>
        <taxon>Allacma</taxon>
    </lineage>
</organism>